<organism evidence="3 4">
    <name type="scientific">Panaeolus cyanescens</name>
    <dbReference type="NCBI Taxonomy" id="181874"/>
    <lineage>
        <taxon>Eukaryota</taxon>
        <taxon>Fungi</taxon>
        <taxon>Dikarya</taxon>
        <taxon>Basidiomycota</taxon>
        <taxon>Agaricomycotina</taxon>
        <taxon>Agaricomycetes</taxon>
        <taxon>Agaricomycetidae</taxon>
        <taxon>Agaricales</taxon>
        <taxon>Agaricineae</taxon>
        <taxon>Galeropsidaceae</taxon>
        <taxon>Panaeolus</taxon>
    </lineage>
</organism>
<feature type="compositionally biased region" description="Pro residues" evidence="2">
    <location>
        <begin position="949"/>
        <end position="964"/>
    </location>
</feature>
<feature type="compositionally biased region" description="Polar residues" evidence="2">
    <location>
        <begin position="571"/>
        <end position="597"/>
    </location>
</feature>
<proteinExistence type="predicted"/>
<keyword evidence="4" id="KW-1185">Reference proteome</keyword>
<sequence length="1565" mass="168854">MPSLPFNITYKSKVKLSKGVSIRSPFSLKRGEASTAGPIAPPVPQPPHPLTASEVIDIHEAAPRYSLEIDGGKHAEEDDVDIVDQEEPIISRPQVTELPRVQLDIDISPDGLADWAANFLQSEGFSGLADLDKPKSSSISREEAIQISPRRMSTGTLGVLDNMNSDLRDDSDSEYSDEEEEDLLASLRAMEASHYGKLEGDVAKTPPQETVNKKHLPEPLVLHPKDAYGLRARDSLLSGRSSRQTSVMDSAVSGTTLARALFANSFLLSSDSRSSRYRSGTAGLTRTDSTTLPRGDYHLIYDGFPISPDAPPIPSNAEHLYEPPKKPRNTPEFRDRRKKDLKRRSSTGSLATRRLPDTPNTLISSRGNSGLLSPGAEFDLKSLLPKTPVTPDLRTTPSTPSSSVPRSPLPPTPQATKFLQSTIAFDQSSLVVSLNESTALPTESPPRTPDMNLLSPASLISDPPSSGKDFDGILSSYSQPDSPEPFSIGGPYRPVISPISEENSAQLSPPTPYRTRRESARMQPIGARSPMAGSIRRASTRAETLPIIPRRSDSRVLPKPTMRPKGERPLSSAQPQSHGSPTPSNGTLSGTASSRASVGSDMSVPLEPPPPLTTIFSRQRSGSLPSPIQVVRDSKDPTAYNLTISNGDGDTPTTEDGIQNSVTQEFPETPDPFSPLYTAQTDSSAGAITQILETQEITLPPMPSGPMSAALPSRPNGHTSLAQQVLLNRAGTTIGHMRHPSATKIQLPKASAGPSSSRRIPEISTEDLVEEQASPSDELEDSPLERLQPSSAFRPVSSSTMSTTTTASMYADMQANPQSENRHSTELPKAAQRQSSLAGSDGASMYTSASNESRTKMKSLPAIPTSPLLLPSPQTPETPNFSPEELKDTPSSSTTVPNPEPILLEDEEDPDEVDSKIPETPPRSASPIASTNLPHIPPAHNAPLSLPRTAPPPPPPRARIPPPALTFSAETSTSENTVAVNGTDGNSQDSSSSTHHAIENPPIATTSANQPTVQENSSNQKSEAFTGRGSDIFRATSLNLGSPPPYYSVVDQSQHVMTNYAMAQSSPAISSTSAASVTPQVPAPTIVQPPLNDHTPPRNGLNREDSISSQRSRIRPQLLPAGPRRPSMQVTLVTPAYPTHRDRNESISSLNSNHFAQTIPIRQNRTASVVPSPKFQTATPKFRGYTMEAAKWTFTSAQLQAIVSKAIRQSAEASSIRLLRLEVLENDIPSELQRLDAQRTDLKTRYKVLTRRRVGILEGLGNYVAEEGDNVSYGLRLVDELKELVVALDKLTEELHSLDNQIAHLESLTHLHNGSALAMALRKLNSSFLKQMAENQALKNEIQTLEAERDEAWQQAESVAQDFDKMVDGPTSNRSSHVSAKRKSSVRVSKAGLRSQRSSLGSAAVASVGLTFHSIRSPLTMERLPPIPRMPRRKPHLDLLPDTPLRSSAALSSRLTPTSENLALVRAQDELYQMLGLRYPERTIRRSRSVGSGLPVKSPALNLSHQQPPPPQPAILSALPSSQSPDLGSRRASLPGDSGLAETYNVMAADRNAILATIDMLSATD</sequence>
<evidence type="ECO:0000256" key="1">
    <source>
        <dbReference type="SAM" id="Coils"/>
    </source>
</evidence>
<feature type="compositionally biased region" description="Basic and acidic residues" evidence="2">
    <location>
        <begin position="319"/>
        <end position="335"/>
    </location>
</feature>
<feature type="region of interest" description="Disordered" evidence="2">
    <location>
        <begin position="1083"/>
        <end position="1128"/>
    </location>
</feature>
<feature type="region of interest" description="Disordered" evidence="2">
    <location>
        <begin position="738"/>
        <end position="1024"/>
    </location>
</feature>
<feature type="compositionally biased region" description="Polar residues" evidence="2">
    <location>
        <begin position="968"/>
        <end position="995"/>
    </location>
</feature>
<accession>A0A409VJK0</accession>
<feature type="compositionally biased region" description="Polar residues" evidence="2">
    <location>
        <begin position="358"/>
        <end position="371"/>
    </location>
</feature>
<name>A0A409VJK0_9AGAR</name>
<feature type="compositionally biased region" description="Polar residues" evidence="2">
    <location>
        <begin position="282"/>
        <end position="292"/>
    </location>
</feature>
<evidence type="ECO:0000313" key="3">
    <source>
        <dbReference type="EMBL" id="PPQ66428.1"/>
    </source>
</evidence>
<feature type="region of interest" description="Disordered" evidence="2">
    <location>
        <begin position="155"/>
        <end position="180"/>
    </location>
</feature>
<feature type="region of interest" description="Disordered" evidence="2">
    <location>
        <begin position="273"/>
        <end position="292"/>
    </location>
</feature>
<reference evidence="3 4" key="1">
    <citation type="journal article" date="2018" name="Evol. Lett.">
        <title>Horizontal gene cluster transfer increased hallucinogenic mushroom diversity.</title>
        <authorList>
            <person name="Reynolds H.T."/>
            <person name="Vijayakumar V."/>
            <person name="Gluck-Thaler E."/>
            <person name="Korotkin H.B."/>
            <person name="Matheny P.B."/>
            <person name="Slot J.C."/>
        </authorList>
    </citation>
    <scope>NUCLEOTIDE SEQUENCE [LARGE SCALE GENOMIC DNA]</scope>
    <source>
        <strain evidence="3 4">2629</strain>
    </source>
</reference>
<feature type="region of interest" description="Disordered" evidence="2">
    <location>
        <begin position="1365"/>
        <end position="1393"/>
    </location>
</feature>
<feature type="compositionally biased region" description="Low complexity" evidence="2">
    <location>
        <begin position="390"/>
        <end position="406"/>
    </location>
</feature>
<feature type="region of interest" description="Disordered" evidence="2">
    <location>
        <begin position="1422"/>
        <end position="1444"/>
    </location>
</feature>
<dbReference type="InParanoid" id="A0A409VJK0"/>
<evidence type="ECO:0000313" key="4">
    <source>
        <dbReference type="Proteomes" id="UP000284842"/>
    </source>
</evidence>
<feature type="compositionally biased region" description="Low complexity" evidence="2">
    <location>
        <begin position="797"/>
        <end position="809"/>
    </location>
</feature>
<feature type="compositionally biased region" description="Basic residues" evidence="2">
    <location>
        <begin position="336"/>
        <end position="345"/>
    </location>
</feature>
<feature type="compositionally biased region" description="Acidic residues" evidence="2">
    <location>
        <begin position="903"/>
        <end position="912"/>
    </location>
</feature>
<gene>
    <name evidence="3" type="ORF">CVT24_007194</name>
</gene>
<feature type="compositionally biased region" description="Low complexity" evidence="2">
    <location>
        <begin position="859"/>
        <end position="879"/>
    </location>
</feature>
<dbReference type="EMBL" id="NHTK01006043">
    <property type="protein sequence ID" value="PPQ66428.1"/>
    <property type="molecule type" value="Genomic_DNA"/>
</dbReference>
<feature type="region of interest" description="Disordered" evidence="2">
    <location>
        <begin position="308"/>
        <end position="415"/>
    </location>
</feature>
<comment type="caution">
    <text evidence="3">The sequence shown here is derived from an EMBL/GenBank/DDBJ whole genome shotgun (WGS) entry which is preliminary data.</text>
</comment>
<feature type="region of interest" description="Disordered" evidence="2">
    <location>
        <begin position="436"/>
        <end position="636"/>
    </location>
</feature>
<feature type="compositionally biased region" description="Polar residues" evidence="2">
    <location>
        <begin position="614"/>
        <end position="626"/>
    </location>
</feature>
<dbReference type="Proteomes" id="UP000284842">
    <property type="component" value="Unassembled WGS sequence"/>
</dbReference>
<feature type="compositionally biased region" description="Polar residues" evidence="2">
    <location>
        <begin position="1003"/>
        <end position="1023"/>
    </location>
</feature>
<protein>
    <submittedName>
        <fullName evidence="3">Uncharacterized protein</fullName>
    </submittedName>
</protein>
<evidence type="ECO:0000256" key="2">
    <source>
        <dbReference type="SAM" id="MobiDB-lite"/>
    </source>
</evidence>
<feature type="compositionally biased region" description="Acidic residues" evidence="2">
    <location>
        <begin position="169"/>
        <end position="180"/>
    </location>
</feature>
<feature type="region of interest" description="Disordered" evidence="2">
    <location>
        <begin position="1487"/>
        <end position="1538"/>
    </location>
</feature>
<feature type="coiled-coil region" evidence="1">
    <location>
        <begin position="1281"/>
        <end position="1355"/>
    </location>
</feature>
<dbReference type="OrthoDB" id="3271284at2759"/>
<dbReference type="STRING" id="181874.A0A409VJK0"/>
<keyword evidence="1" id="KW-0175">Coiled coil</keyword>